<dbReference type="EMBL" id="KV878343">
    <property type="protein sequence ID" value="OJJ46049.1"/>
    <property type="molecule type" value="Genomic_DNA"/>
</dbReference>
<reference evidence="3" key="1">
    <citation type="journal article" date="2017" name="Genome Biol.">
        <title>Comparative genomics reveals high biological diversity and specific adaptations in the industrially and medically important fungal genus Aspergillus.</title>
        <authorList>
            <person name="de Vries R.P."/>
            <person name="Riley R."/>
            <person name="Wiebenga A."/>
            <person name="Aguilar-Osorio G."/>
            <person name="Amillis S."/>
            <person name="Uchima C.A."/>
            <person name="Anderluh G."/>
            <person name="Asadollahi M."/>
            <person name="Askin M."/>
            <person name="Barry K."/>
            <person name="Battaglia E."/>
            <person name="Bayram O."/>
            <person name="Benocci T."/>
            <person name="Braus-Stromeyer S.A."/>
            <person name="Caldana C."/>
            <person name="Canovas D."/>
            <person name="Cerqueira G.C."/>
            <person name="Chen F."/>
            <person name="Chen W."/>
            <person name="Choi C."/>
            <person name="Clum A."/>
            <person name="Dos Santos R.A."/>
            <person name="Damasio A.R."/>
            <person name="Diallinas G."/>
            <person name="Emri T."/>
            <person name="Fekete E."/>
            <person name="Flipphi M."/>
            <person name="Freyberg S."/>
            <person name="Gallo A."/>
            <person name="Gournas C."/>
            <person name="Habgood R."/>
            <person name="Hainaut M."/>
            <person name="Harispe M.L."/>
            <person name="Henrissat B."/>
            <person name="Hilden K.S."/>
            <person name="Hope R."/>
            <person name="Hossain A."/>
            <person name="Karabika E."/>
            <person name="Karaffa L."/>
            <person name="Karanyi Z."/>
            <person name="Krasevec N."/>
            <person name="Kuo A."/>
            <person name="Kusch H."/>
            <person name="LaButti K."/>
            <person name="Lagendijk E.L."/>
            <person name="Lapidus A."/>
            <person name="Levasseur A."/>
            <person name="Lindquist E."/>
            <person name="Lipzen A."/>
            <person name="Logrieco A.F."/>
            <person name="MacCabe A."/>
            <person name="Maekelae M.R."/>
            <person name="Malavazi I."/>
            <person name="Melin P."/>
            <person name="Meyer V."/>
            <person name="Mielnichuk N."/>
            <person name="Miskei M."/>
            <person name="Molnar A.P."/>
            <person name="Mule G."/>
            <person name="Ngan C.Y."/>
            <person name="Orejas M."/>
            <person name="Orosz E."/>
            <person name="Ouedraogo J.P."/>
            <person name="Overkamp K.M."/>
            <person name="Park H.-S."/>
            <person name="Perrone G."/>
            <person name="Piumi F."/>
            <person name="Punt P.J."/>
            <person name="Ram A.F."/>
            <person name="Ramon A."/>
            <person name="Rauscher S."/>
            <person name="Record E."/>
            <person name="Riano-Pachon D.M."/>
            <person name="Robert V."/>
            <person name="Roehrig J."/>
            <person name="Ruller R."/>
            <person name="Salamov A."/>
            <person name="Salih N.S."/>
            <person name="Samson R.A."/>
            <person name="Sandor E."/>
            <person name="Sanguinetti M."/>
            <person name="Schuetze T."/>
            <person name="Sepcic K."/>
            <person name="Shelest E."/>
            <person name="Sherlock G."/>
            <person name="Sophianopoulou V."/>
            <person name="Squina F.M."/>
            <person name="Sun H."/>
            <person name="Susca A."/>
            <person name="Todd R.B."/>
            <person name="Tsang A."/>
            <person name="Unkles S.E."/>
            <person name="van de Wiele N."/>
            <person name="van Rossen-Uffink D."/>
            <person name="Oliveira J.V."/>
            <person name="Vesth T.C."/>
            <person name="Visser J."/>
            <person name="Yu J.-H."/>
            <person name="Zhou M."/>
            <person name="Andersen M.R."/>
            <person name="Archer D.B."/>
            <person name="Baker S.E."/>
            <person name="Benoit I."/>
            <person name="Brakhage A.A."/>
            <person name="Braus G.H."/>
            <person name="Fischer R."/>
            <person name="Frisvad J.C."/>
            <person name="Goldman G.H."/>
            <person name="Houbraken J."/>
            <person name="Oakley B."/>
            <person name="Pocsi I."/>
            <person name="Scazzocchio C."/>
            <person name="Seiboth B."/>
            <person name="vanKuyk P.A."/>
            <person name="Wortman J."/>
            <person name="Dyer P.S."/>
            <person name="Grigoriev I.V."/>
        </authorList>
    </citation>
    <scope>NUCLEOTIDE SEQUENCE [LARGE SCALE GENOMIC DNA]</scope>
    <source>
        <strain evidence="3">CBS 506.65</strain>
    </source>
</reference>
<dbReference type="OrthoDB" id="4293678at2759"/>
<dbReference type="Proteomes" id="UP000184188">
    <property type="component" value="Unassembled WGS sequence"/>
</dbReference>
<keyword evidence="3" id="KW-1185">Reference proteome</keyword>
<name>A0A1L9SFT8_9EURO</name>
<feature type="region of interest" description="Disordered" evidence="1">
    <location>
        <begin position="63"/>
        <end position="82"/>
    </location>
</feature>
<evidence type="ECO:0000313" key="2">
    <source>
        <dbReference type="EMBL" id="OJJ46049.1"/>
    </source>
</evidence>
<dbReference type="VEuPathDB" id="FungiDB:ASPZODRAFT_133013"/>
<sequence length="82" mass="9529">MYSISRTFTSSSQATSDISSPRRQYVAARYVNRSRLQALLERLFPYHPGLNFHIRVRKSFPLHSDHKDNVSSPMARPETFTD</sequence>
<evidence type="ECO:0000256" key="1">
    <source>
        <dbReference type="SAM" id="MobiDB-lite"/>
    </source>
</evidence>
<evidence type="ECO:0000313" key="3">
    <source>
        <dbReference type="Proteomes" id="UP000184188"/>
    </source>
</evidence>
<protein>
    <submittedName>
        <fullName evidence="2">Uncharacterized protein</fullName>
    </submittedName>
</protein>
<gene>
    <name evidence="2" type="ORF">ASPZODRAFT_133013</name>
</gene>
<accession>A0A1L9SFT8</accession>
<dbReference type="AlphaFoldDB" id="A0A1L9SFT8"/>
<organism evidence="2 3">
    <name type="scientific">Penicilliopsis zonata CBS 506.65</name>
    <dbReference type="NCBI Taxonomy" id="1073090"/>
    <lineage>
        <taxon>Eukaryota</taxon>
        <taxon>Fungi</taxon>
        <taxon>Dikarya</taxon>
        <taxon>Ascomycota</taxon>
        <taxon>Pezizomycotina</taxon>
        <taxon>Eurotiomycetes</taxon>
        <taxon>Eurotiomycetidae</taxon>
        <taxon>Eurotiales</taxon>
        <taxon>Aspergillaceae</taxon>
        <taxon>Penicilliopsis</taxon>
    </lineage>
</organism>
<feature type="region of interest" description="Disordered" evidence="1">
    <location>
        <begin position="1"/>
        <end position="22"/>
    </location>
</feature>
<proteinExistence type="predicted"/>
<dbReference type="RefSeq" id="XP_022580559.1">
    <property type="nucleotide sequence ID" value="XM_022723166.1"/>
</dbReference>
<feature type="compositionally biased region" description="Low complexity" evidence="1">
    <location>
        <begin position="10"/>
        <end position="19"/>
    </location>
</feature>
<dbReference type="GeneID" id="34609631"/>